<accession>A0AAV3Z5T3</accession>
<dbReference type="EMBL" id="BLXT01001969">
    <property type="protein sequence ID" value="GFN89950.1"/>
    <property type="molecule type" value="Genomic_DNA"/>
</dbReference>
<proteinExistence type="predicted"/>
<name>A0AAV3Z5T3_9GAST</name>
<reference evidence="2 3" key="1">
    <citation type="journal article" date="2021" name="Elife">
        <title>Chloroplast acquisition without the gene transfer in kleptoplastic sea slugs, Plakobranchus ocellatus.</title>
        <authorList>
            <person name="Maeda T."/>
            <person name="Takahashi S."/>
            <person name="Yoshida T."/>
            <person name="Shimamura S."/>
            <person name="Takaki Y."/>
            <person name="Nagai Y."/>
            <person name="Toyoda A."/>
            <person name="Suzuki Y."/>
            <person name="Arimoto A."/>
            <person name="Ishii H."/>
            <person name="Satoh N."/>
            <person name="Nishiyama T."/>
            <person name="Hasebe M."/>
            <person name="Maruyama T."/>
            <person name="Minagawa J."/>
            <person name="Obokata J."/>
            <person name="Shigenobu S."/>
        </authorList>
    </citation>
    <scope>NUCLEOTIDE SEQUENCE [LARGE SCALE GENOMIC DNA]</scope>
</reference>
<protein>
    <submittedName>
        <fullName evidence="2">Uncharacterized protein</fullName>
    </submittedName>
</protein>
<evidence type="ECO:0000313" key="2">
    <source>
        <dbReference type="EMBL" id="GFN89950.1"/>
    </source>
</evidence>
<organism evidence="2 3">
    <name type="scientific">Plakobranchus ocellatus</name>
    <dbReference type="NCBI Taxonomy" id="259542"/>
    <lineage>
        <taxon>Eukaryota</taxon>
        <taxon>Metazoa</taxon>
        <taxon>Spiralia</taxon>
        <taxon>Lophotrochozoa</taxon>
        <taxon>Mollusca</taxon>
        <taxon>Gastropoda</taxon>
        <taxon>Heterobranchia</taxon>
        <taxon>Euthyneura</taxon>
        <taxon>Panpulmonata</taxon>
        <taxon>Sacoglossa</taxon>
        <taxon>Placobranchoidea</taxon>
        <taxon>Plakobranchidae</taxon>
        <taxon>Plakobranchus</taxon>
    </lineage>
</organism>
<feature type="compositionally biased region" description="Basic and acidic residues" evidence="1">
    <location>
        <begin position="52"/>
        <end position="61"/>
    </location>
</feature>
<evidence type="ECO:0000313" key="3">
    <source>
        <dbReference type="Proteomes" id="UP000735302"/>
    </source>
</evidence>
<feature type="region of interest" description="Disordered" evidence="1">
    <location>
        <begin position="31"/>
        <end position="62"/>
    </location>
</feature>
<sequence>MSLKKTGEYMMILSIAQDILVSSPVFISKPPLSPQQDDLKLSGTSSGQGADSEARTRDRGFLHIPRQIRYPLRHQSLLADRKEIDEGTVDSPSPV</sequence>
<comment type="caution">
    <text evidence="2">The sequence shown here is derived from an EMBL/GenBank/DDBJ whole genome shotgun (WGS) entry which is preliminary data.</text>
</comment>
<evidence type="ECO:0000256" key="1">
    <source>
        <dbReference type="SAM" id="MobiDB-lite"/>
    </source>
</evidence>
<dbReference type="AlphaFoldDB" id="A0AAV3Z5T3"/>
<dbReference type="Proteomes" id="UP000735302">
    <property type="component" value="Unassembled WGS sequence"/>
</dbReference>
<gene>
    <name evidence="2" type="ORF">PoB_001645600</name>
</gene>
<keyword evidence="3" id="KW-1185">Reference proteome</keyword>